<dbReference type="RefSeq" id="WP_135347167.1">
    <property type="nucleotide sequence ID" value="NZ_SRJD01000002.1"/>
</dbReference>
<gene>
    <name evidence="2" type="ORF">E4665_02125</name>
</gene>
<dbReference type="Pfam" id="PF08378">
    <property type="entry name" value="NERD"/>
    <property type="match status" value="1"/>
</dbReference>
<evidence type="ECO:0000313" key="2">
    <source>
        <dbReference type="EMBL" id="TGA99771.1"/>
    </source>
</evidence>
<protein>
    <submittedName>
        <fullName evidence="2">NERD domain-containing protein</fullName>
    </submittedName>
</protein>
<comment type="caution">
    <text evidence="2">The sequence shown here is derived from an EMBL/GenBank/DDBJ whole genome shotgun (WGS) entry which is preliminary data.</text>
</comment>
<dbReference type="OrthoDB" id="569879at2"/>
<proteinExistence type="predicted"/>
<evidence type="ECO:0000313" key="3">
    <source>
        <dbReference type="Proteomes" id="UP000298347"/>
    </source>
</evidence>
<name>A0A4Z0GST8_9BACL</name>
<dbReference type="InterPro" id="IPR011528">
    <property type="entry name" value="NERD"/>
</dbReference>
<organism evidence="2 3">
    <name type="scientific">Sporolactobacillus shoreae</name>
    <dbReference type="NCBI Taxonomy" id="1465501"/>
    <lineage>
        <taxon>Bacteria</taxon>
        <taxon>Bacillati</taxon>
        <taxon>Bacillota</taxon>
        <taxon>Bacilli</taxon>
        <taxon>Bacillales</taxon>
        <taxon>Sporolactobacillaceae</taxon>
        <taxon>Sporolactobacillus</taxon>
    </lineage>
</organism>
<sequence length="322" mass="37216">MEIIKQCEIPYHVRQLSELCSRFLGPPEKKEDLQRKLNRYLAGYKGEKSLDYFLSLIPEKEVLALHQIRLKGGAHHFEIDCIILTTRALLILEVKHIAGVLSFHSKINQLVRSIDGEEQRLPDPITQADRLHVQLQVWLTARKLGPIPIEKQVVITSPRSILDTRDSDEKFFKIACLIERVPHRISEILRRHPQKLFTLPQIKSIARKLCKAHEPLIQNVYEVYNVQPEQIHRGVQCSSCGIFGMDRKKGKWVCPECGHSSTKAHLRCLKSYVLLNGSSITNRQCRDFLRLKSDSIARKLLQKMNLPSTGKFKDRIYHLPIE</sequence>
<reference evidence="2 3" key="1">
    <citation type="journal article" date="2015" name="Int. J. Syst. Evol. Microbiol.">
        <title>Sporolactobacillus shoreae sp. nov. and Sporolactobacillus spathodeae sp. nov., two spore-forming lactic acid bacteria isolated from tree barks in Thailand.</title>
        <authorList>
            <person name="Thamacharoensuk T."/>
            <person name="Kitahara M."/>
            <person name="Ohkuma M."/>
            <person name="Thongchul N."/>
            <person name="Tanasupawat S."/>
        </authorList>
    </citation>
    <scope>NUCLEOTIDE SEQUENCE [LARGE SCALE GENOMIC DNA]</scope>
    <source>
        <strain evidence="2 3">BK92</strain>
    </source>
</reference>
<dbReference type="Proteomes" id="UP000298347">
    <property type="component" value="Unassembled WGS sequence"/>
</dbReference>
<feature type="domain" description="NERD" evidence="1">
    <location>
        <begin position="42"/>
        <end position="158"/>
    </location>
</feature>
<dbReference type="EMBL" id="SRJD01000002">
    <property type="protein sequence ID" value="TGA99771.1"/>
    <property type="molecule type" value="Genomic_DNA"/>
</dbReference>
<evidence type="ECO:0000259" key="1">
    <source>
        <dbReference type="PROSITE" id="PS50965"/>
    </source>
</evidence>
<accession>A0A4Z0GST8</accession>
<keyword evidence="3" id="KW-1185">Reference proteome</keyword>
<dbReference type="PROSITE" id="PS50965">
    <property type="entry name" value="NERD"/>
    <property type="match status" value="1"/>
</dbReference>
<dbReference type="AlphaFoldDB" id="A0A4Z0GST8"/>